<sequence>MPSPVSRRSFAAARTRFVPGRTSLRLAGALALASLALVSCSATVPVEKADVPQWQATALPTVPDTVLEDAGKILNRDRISASATDVPAGRYTLTVTCDGGGKAFFAVTLDGAAVVDAGAACNGSKETTRITVASAGAVQVAAYSVDAPLIFAYHLAPAE</sequence>
<dbReference type="RefSeq" id="WP_124091321.1">
    <property type="nucleotide sequence ID" value="NZ_CBCRYA010000004.1"/>
</dbReference>
<evidence type="ECO:0000313" key="3">
    <source>
        <dbReference type="Proteomes" id="UP000280861"/>
    </source>
</evidence>
<feature type="signal peptide" evidence="1">
    <location>
        <begin position="1"/>
        <end position="41"/>
    </location>
</feature>
<evidence type="ECO:0000256" key="1">
    <source>
        <dbReference type="SAM" id="SignalP"/>
    </source>
</evidence>
<keyword evidence="3" id="KW-1185">Reference proteome</keyword>
<evidence type="ECO:0000313" key="2">
    <source>
        <dbReference type="EMBL" id="VDC24470.1"/>
    </source>
</evidence>
<gene>
    <name evidence="2" type="ORF">PSET11_01353</name>
</gene>
<name>A0A3P5WZJ4_9MICC</name>
<evidence type="ECO:0008006" key="4">
    <source>
        <dbReference type="Google" id="ProtNLM"/>
    </source>
</evidence>
<reference evidence="2 3" key="1">
    <citation type="submission" date="2018-11" db="EMBL/GenBank/DDBJ databases">
        <authorList>
            <person name="Criscuolo A."/>
        </authorList>
    </citation>
    <scope>NUCLEOTIDE SEQUENCE [LARGE SCALE GENOMIC DNA]</scope>
    <source>
        <strain evidence="2">AT11b</strain>
    </source>
</reference>
<dbReference type="AlphaFoldDB" id="A0A3P5WZJ4"/>
<accession>A0A3P5WZJ4</accession>
<keyword evidence="1" id="KW-0732">Signal</keyword>
<proteinExistence type="predicted"/>
<organism evidence="2 3">
    <name type="scientific">Arthrobacter ulcerisalmonis</name>
    <dbReference type="NCBI Taxonomy" id="2483813"/>
    <lineage>
        <taxon>Bacteria</taxon>
        <taxon>Bacillati</taxon>
        <taxon>Actinomycetota</taxon>
        <taxon>Actinomycetes</taxon>
        <taxon>Micrococcales</taxon>
        <taxon>Micrococcaceae</taxon>
        <taxon>Arthrobacter</taxon>
    </lineage>
</organism>
<dbReference type="EMBL" id="UXAU01000020">
    <property type="protein sequence ID" value="VDC24470.1"/>
    <property type="molecule type" value="Genomic_DNA"/>
</dbReference>
<dbReference type="OrthoDB" id="4941933at2"/>
<protein>
    <recommendedName>
        <fullName evidence="4">Lipoprotein</fullName>
    </recommendedName>
</protein>
<feature type="chain" id="PRO_5039289662" description="Lipoprotein" evidence="1">
    <location>
        <begin position="42"/>
        <end position="159"/>
    </location>
</feature>
<dbReference type="Proteomes" id="UP000280861">
    <property type="component" value="Unassembled WGS sequence"/>
</dbReference>